<protein>
    <submittedName>
        <fullName evidence="3">Uncharacterized protein</fullName>
    </submittedName>
</protein>
<dbReference type="STRING" id="1801992.A2Y98_01495"/>
<organism evidence="3 4">
    <name type="scientific">Candidatus Portnoybacteria bacterium RBG_19FT_COMBO_36_7</name>
    <dbReference type="NCBI Taxonomy" id="1801992"/>
    <lineage>
        <taxon>Bacteria</taxon>
        <taxon>Candidatus Portnoyibacteriota</taxon>
    </lineage>
</organism>
<keyword evidence="2" id="KW-0472">Membrane</keyword>
<accession>A0A1G2F6C0</accession>
<evidence type="ECO:0000256" key="1">
    <source>
        <dbReference type="SAM" id="Coils"/>
    </source>
</evidence>
<keyword evidence="1" id="KW-0175">Coiled coil</keyword>
<dbReference type="AlphaFoldDB" id="A0A1G2F6C0"/>
<keyword evidence="2" id="KW-1133">Transmembrane helix</keyword>
<dbReference type="Proteomes" id="UP000179099">
    <property type="component" value="Unassembled WGS sequence"/>
</dbReference>
<evidence type="ECO:0000256" key="2">
    <source>
        <dbReference type="SAM" id="Phobius"/>
    </source>
</evidence>
<gene>
    <name evidence="3" type="ORF">A2Y98_01495</name>
</gene>
<name>A0A1G2F6C0_9BACT</name>
<feature type="transmembrane region" description="Helical" evidence="2">
    <location>
        <begin position="92"/>
        <end position="115"/>
    </location>
</feature>
<comment type="caution">
    <text evidence="3">The sequence shown here is derived from an EMBL/GenBank/DDBJ whole genome shotgun (WGS) entry which is preliminary data.</text>
</comment>
<reference evidence="3 4" key="1">
    <citation type="journal article" date="2016" name="Nat. Commun.">
        <title>Thousands of microbial genomes shed light on interconnected biogeochemical processes in an aquifer system.</title>
        <authorList>
            <person name="Anantharaman K."/>
            <person name="Brown C.T."/>
            <person name="Hug L.A."/>
            <person name="Sharon I."/>
            <person name="Castelle C.J."/>
            <person name="Probst A.J."/>
            <person name="Thomas B.C."/>
            <person name="Singh A."/>
            <person name="Wilkins M.J."/>
            <person name="Karaoz U."/>
            <person name="Brodie E.L."/>
            <person name="Williams K.H."/>
            <person name="Hubbard S.S."/>
            <person name="Banfield J.F."/>
        </authorList>
    </citation>
    <scope>NUCLEOTIDE SEQUENCE [LARGE SCALE GENOMIC DNA]</scope>
</reference>
<evidence type="ECO:0000313" key="4">
    <source>
        <dbReference type="Proteomes" id="UP000179099"/>
    </source>
</evidence>
<feature type="transmembrane region" description="Helical" evidence="2">
    <location>
        <begin position="20"/>
        <end position="38"/>
    </location>
</feature>
<feature type="transmembrane region" description="Helical" evidence="2">
    <location>
        <begin position="173"/>
        <end position="195"/>
    </location>
</feature>
<evidence type="ECO:0000313" key="3">
    <source>
        <dbReference type="EMBL" id="OGZ33589.1"/>
    </source>
</evidence>
<sequence length="302" mass="34315">MDNFEKQQTIEAIKVSIKARWIYASIIFVQGIIIKYFFTSVPLADTPILSFILASAFLFNIGYWLYIRRPPEKISNFGVHLVKALQVAMDSIWISAILFFSGTVGKMIITGYFIAIMNGASLYKKKGMVLSTLFLQFLFTVLAVLQYSGKINANPPVKEVFSFPFAKGDKHGLLFLLVAFYAYSSGGAVFGGYLAGLFKKREIKLVAQRNELSEKTQTLVHQAQELNKTKDYLHEALTKSDKARNELEATKKNLEKTNLELKNKLDELEKYGQVTTGRELKMIELKEKIRLLEQRIGELDKN</sequence>
<keyword evidence="2" id="KW-0812">Transmembrane</keyword>
<feature type="coiled-coil region" evidence="1">
    <location>
        <begin position="209"/>
        <end position="302"/>
    </location>
</feature>
<dbReference type="EMBL" id="MHMW01000028">
    <property type="protein sequence ID" value="OGZ33589.1"/>
    <property type="molecule type" value="Genomic_DNA"/>
</dbReference>
<proteinExistence type="predicted"/>
<feature type="transmembrane region" description="Helical" evidence="2">
    <location>
        <begin position="127"/>
        <end position="147"/>
    </location>
</feature>
<feature type="transmembrane region" description="Helical" evidence="2">
    <location>
        <begin position="50"/>
        <end position="67"/>
    </location>
</feature>